<dbReference type="AlphaFoldDB" id="W0SCB7"/>
<dbReference type="SUPFAM" id="SSF52129">
    <property type="entry name" value="Caspase-like"/>
    <property type="match status" value="1"/>
</dbReference>
<reference evidence="4 5" key="1">
    <citation type="journal article" date="2014" name="Syst. Appl. Microbiol.">
        <title>Complete genomes of freshwater sulfur oxidizers Sulfuricella denitrificans skB26 and Sulfuritalea hydrogenivorans sk43H: genetic insights into the sulfur oxidation pathway of betaproteobacteria.</title>
        <authorList>
            <person name="Watanabe T."/>
            <person name="Kojima H."/>
            <person name="Fukui M."/>
        </authorList>
    </citation>
    <scope>NUCLEOTIDE SEQUENCE [LARGE SCALE GENOMIC DNA]</scope>
    <source>
        <strain evidence="4">DSM22779</strain>
    </source>
</reference>
<evidence type="ECO:0000256" key="2">
    <source>
        <dbReference type="SAM" id="SignalP"/>
    </source>
</evidence>
<gene>
    <name evidence="4" type="ORF">SUTH_00576</name>
</gene>
<dbReference type="InterPro" id="IPR016187">
    <property type="entry name" value="CTDL_fold"/>
</dbReference>
<proteinExistence type="inferred from homology"/>
<dbReference type="Pfam" id="PF03781">
    <property type="entry name" value="FGE-sulfatase"/>
    <property type="match status" value="1"/>
</dbReference>
<dbReference type="KEGG" id="shd:SUTH_00576"/>
<evidence type="ECO:0000313" key="5">
    <source>
        <dbReference type="Proteomes" id="UP000031637"/>
    </source>
</evidence>
<dbReference type="GO" id="GO:0004197">
    <property type="term" value="F:cysteine-type endopeptidase activity"/>
    <property type="evidence" value="ECO:0007669"/>
    <property type="project" value="InterPro"/>
</dbReference>
<keyword evidence="5" id="KW-1185">Reference proteome</keyword>
<dbReference type="Proteomes" id="UP000031637">
    <property type="component" value="Chromosome"/>
</dbReference>
<dbReference type="InterPro" id="IPR015917">
    <property type="entry name" value="Pept_C14A"/>
</dbReference>
<dbReference type="InterPro" id="IPR011600">
    <property type="entry name" value="Pept_C14_caspase"/>
</dbReference>
<dbReference type="HOGENOM" id="CLU_010181_1_0_4"/>
<dbReference type="InterPro" id="IPR001309">
    <property type="entry name" value="Pept_C14_p20"/>
</dbReference>
<dbReference type="Gene3D" id="3.40.50.1460">
    <property type="match status" value="1"/>
</dbReference>
<feature type="domain" description="Caspase family p20" evidence="3">
    <location>
        <begin position="56"/>
        <end position="184"/>
    </location>
</feature>
<dbReference type="PROSITE" id="PS50208">
    <property type="entry name" value="CASPASE_P20"/>
    <property type="match status" value="1"/>
</dbReference>
<keyword evidence="2" id="KW-0732">Signal</keyword>
<dbReference type="Gene3D" id="3.90.1580.10">
    <property type="entry name" value="paralog of FGE (formylglycine-generating enzyme)"/>
    <property type="match status" value="1"/>
</dbReference>
<dbReference type="InterPro" id="IPR029030">
    <property type="entry name" value="Caspase-like_dom_sf"/>
</dbReference>
<dbReference type="SUPFAM" id="SSF56436">
    <property type="entry name" value="C-type lectin-like"/>
    <property type="match status" value="1"/>
</dbReference>
<accession>W0SCB7</accession>
<dbReference type="PANTHER" id="PTHR22576:SF37">
    <property type="entry name" value="MUCOSA-ASSOCIATED LYMPHOID TISSUE LYMPHOMA TRANSLOCATION PROTEIN 1"/>
    <property type="match status" value="1"/>
</dbReference>
<sequence length="685" mass="74369">MSISPAHFVQSMFPRGFALALSCLFALAAFAAEPVRNLTVEKLCGAVSPCGTALAERRVALVIGNAAYPGAGALKNPANDARDIAARLKRLGFEVIVRTDVRQKEMLRSLTEFGDKVQAGTEALFFYAGHGMQVRGKNYLIPIDAEIRGESSVSSEAVDVDQLLDKLAPARLSLVILDACRNNPFERRFRGGGQGLAQINAPTGTLIAYATAPGKVAADGDGRNGLYTAELLAAMDVPDIRIEDVFKRVRANVVRKSNEAQTPWESSSLTGDFYFNASGAQIAQLTPQLAGARTAAQIEDELWDAIKNSEKVGVFEEYIRQYANGRYLAQAYVKLAGLRDATRPATPATTPAAGQMIKDCAECPDMVALPPGSFQMGGNSYKDWGKPVHDVTISRAFALGKTEVTQGQWMAIMGSNPSGFKDYGDDFPVETISWHEAKEFLRKLSVRTGKAYRLPSEAEWEYACRAGRGHEYCGSQSIEAVAWYTKNAGGAAHAVAGKQPNAFGLYDMSGNVLEWVEDCWNDSYNGAPADGSAWKSGDCSNRVLRGGSWNDGQEFVRSAARTIYPSTSRVFGISGLRVARELSERKEIEPAPHLSQSPDISGSWHWSVRSFLVPDRTNTVNADGTCLLNTGTTCIWTWEDAGKRKIAFRFSDTWTHVMTLAEDGRSMTGKDDWGTAVTAKRAGGK</sequence>
<protein>
    <recommendedName>
        <fullName evidence="3">Caspase family p20 domain-containing protein</fullName>
    </recommendedName>
</protein>
<dbReference type="SMART" id="SM00115">
    <property type="entry name" value="CASc"/>
    <property type="match status" value="1"/>
</dbReference>
<feature type="signal peptide" evidence="2">
    <location>
        <begin position="1"/>
        <end position="31"/>
    </location>
</feature>
<comment type="similarity">
    <text evidence="1">Belongs to the peptidase C14A family.</text>
</comment>
<dbReference type="GO" id="GO:0006508">
    <property type="term" value="P:proteolysis"/>
    <property type="evidence" value="ECO:0007669"/>
    <property type="project" value="InterPro"/>
</dbReference>
<evidence type="ECO:0000256" key="1">
    <source>
        <dbReference type="ARBA" id="ARBA00010134"/>
    </source>
</evidence>
<organism evidence="4 5">
    <name type="scientific">Sulfuritalea hydrogenivorans sk43H</name>
    <dbReference type="NCBI Taxonomy" id="1223802"/>
    <lineage>
        <taxon>Bacteria</taxon>
        <taxon>Pseudomonadati</taxon>
        <taxon>Pseudomonadota</taxon>
        <taxon>Betaproteobacteria</taxon>
        <taxon>Nitrosomonadales</taxon>
        <taxon>Sterolibacteriaceae</taxon>
        <taxon>Sulfuritalea</taxon>
    </lineage>
</organism>
<dbReference type="InterPro" id="IPR042095">
    <property type="entry name" value="SUMF_sf"/>
</dbReference>
<evidence type="ECO:0000313" key="4">
    <source>
        <dbReference type="EMBL" id="BAO28390.1"/>
    </source>
</evidence>
<dbReference type="PANTHER" id="PTHR22576">
    <property type="entry name" value="MUCOSA ASSOCIATED LYMPHOID TISSUE LYMPHOMA TRANSLOCATION PROTEIN 1/PARACASPASE"/>
    <property type="match status" value="1"/>
</dbReference>
<dbReference type="InterPro" id="IPR005532">
    <property type="entry name" value="SUMF_dom"/>
</dbReference>
<dbReference type="Pfam" id="PF00656">
    <property type="entry name" value="Peptidase_C14"/>
    <property type="match status" value="1"/>
</dbReference>
<name>W0SCB7_9PROT</name>
<dbReference type="EMBL" id="AP012547">
    <property type="protein sequence ID" value="BAO28390.1"/>
    <property type="molecule type" value="Genomic_DNA"/>
</dbReference>
<feature type="chain" id="PRO_5004794868" description="Caspase family p20 domain-containing protein" evidence="2">
    <location>
        <begin position="32"/>
        <end position="685"/>
    </location>
</feature>
<dbReference type="STRING" id="1223802.SUTH_00576"/>
<evidence type="ECO:0000259" key="3">
    <source>
        <dbReference type="PROSITE" id="PS50208"/>
    </source>
</evidence>
<dbReference type="InterPro" id="IPR052039">
    <property type="entry name" value="Caspase-related_regulators"/>
</dbReference>
<dbReference type="OrthoDB" id="9768004at2"/>